<gene>
    <name evidence="1" type="ORF">TTHERM_00718050</name>
    <name evidence="2" type="ORF">TTHERM_00720120</name>
</gene>
<dbReference type="HOGENOM" id="CLU_2269230_0_0_1"/>
<organism evidence="2 3">
    <name type="scientific">Tetrahymena thermophila (strain SB210)</name>
    <dbReference type="NCBI Taxonomy" id="312017"/>
    <lineage>
        <taxon>Eukaryota</taxon>
        <taxon>Sar</taxon>
        <taxon>Alveolata</taxon>
        <taxon>Ciliophora</taxon>
        <taxon>Intramacronucleata</taxon>
        <taxon>Oligohymenophorea</taxon>
        <taxon>Hymenostomatida</taxon>
        <taxon>Tetrahymenina</taxon>
        <taxon>Tetrahymenidae</taxon>
        <taxon>Tetrahymena</taxon>
    </lineage>
</organism>
<dbReference type="KEGG" id="tet:TTHERM_00718050"/>
<accession>Q23E65</accession>
<dbReference type="Proteomes" id="UP000009168">
    <property type="component" value="Unassembled WGS sequence"/>
</dbReference>
<keyword evidence="3" id="KW-1185">Reference proteome</keyword>
<proteinExistence type="predicted"/>
<sequence length="103" mass="11409">MSAEVKAQLAESLNSIHDTYQLKLKTLQLRYQSSFDELKSGIENLEKQVEGYLAQDSNSGDQTKSQFNLNSSLQSSSLQSTQYITNLGSTLGISNITTTQQNK</sequence>
<dbReference type="InParanoid" id="Q23E65"/>
<dbReference type="AlphaFoldDB" id="Q23E65"/>
<dbReference type="GeneID" id="7844250"/>
<protein>
    <submittedName>
        <fullName evidence="2">Uncharacterized protein</fullName>
    </submittedName>
</protein>
<reference evidence="2" key="2">
    <citation type="submission" date="2008-09" db="EMBL/GenBank/DDBJ databases">
        <authorList>
            <person name="Eisen J.A."/>
            <person name="Wu M."/>
            <person name="Wu D."/>
            <person name="Nierman W.C."/>
            <person name="Orias E."/>
            <person name="Delcher A.L."/>
            <person name="Salzberg S.L."/>
        </authorList>
    </citation>
    <scope>NUCLEOTIDE SEQUENCE</scope>
    <source>
        <strain evidence="2">SB210</strain>
    </source>
</reference>
<reference evidence="2" key="3">
    <citation type="submission" date="2014-02" db="EMBL/GenBank/DDBJ databases">
        <title>Annotation update of Tetrahymena thermophila SB210.</title>
        <authorList>
            <person name="Bidwell S."/>
            <person name="Michalis H.M."/>
            <person name="Zafar N."/>
            <person name="Joardar V."/>
            <person name="Miao W."/>
            <person name="Russ C."/>
            <person name="Eisen J."/>
            <person name="Wu M."/>
            <person name="Wu D."/>
            <person name="Nierman W."/>
            <person name="Orias E."/>
            <person name="Delcher A."/>
            <person name="Salzberg S."/>
            <person name="Coyne R."/>
        </authorList>
    </citation>
    <scope>NUCLEOTIDE SEQUENCE</scope>
    <source>
        <strain evidence="2">SB210</strain>
    </source>
</reference>
<dbReference type="EMBL" id="GG662649">
    <property type="protein sequence ID" value="EAR94879.1"/>
    <property type="molecule type" value="Genomic_DNA"/>
</dbReference>
<evidence type="ECO:0000313" key="3">
    <source>
        <dbReference type="Proteomes" id="UP000009168"/>
    </source>
</evidence>
<dbReference type="EMBL" id="GG662649">
    <property type="protein sequence ID" value="EAR94888.1"/>
    <property type="molecule type" value="Genomic_DNA"/>
</dbReference>
<evidence type="ECO:0000313" key="2">
    <source>
        <dbReference type="EMBL" id="EAR94888.1"/>
    </source>
</evidence>
<name>Q23E65_TETTS</name>
<dbReference type="KEGG" id="tet:TTHERM_00720120"/>
<reference evidence="3" key="1">
    <citation type="journal article" date="2006" name="PLoS Biol.">
        <title>Macronuclear genome sequence of the ciliate Tetrahymena thermophila, a model eukaryote.</title>
        <authorList>
            <person name="Eisen J.A."/>
            <person name="Coyne R.S."/>
            <person name="Wu M."/>
            <person name="Wu D."/>
            <person name="Thiagarajan M."/>
            <person name="Wortman J.R."/>
            <person name="Badger J.H."/>
            <person name="Ren Q."/>
            <person name="Amedeo P."/>
            <person name="Jones K.M."/>
            <person name="Tallon L.J."/>
            <person name="Delcher A.L."/>
            <person name="Salzberg S.L."/>
            <person name="Silva J.C."/>
            <person name="Haas B.J."/>
            <person name="Majoros W.H."/>
            <person name="Farzad M."/>
            <person name="Carlton J.M."/>
            <person name="Smith R.K. Jr."/>
            <person name="Garg J."/>
            <person name="Pearlman R.E."/>
            <person name="Karrer K.M."/>
            <person name="Sun L."/>
            <person name="Manning G."/>
            <person name="Elde N.C."/>
            <person name="Turkewitz A.P."/>
            <person name="Asai D.J."/>
            <person name="Wilkes D.E."/>
            <person name="Wang Y."/>
            <person name="Cai H."/>
            <person name="Collins K."/>
            <person name="Stewart B.A."/>
            <person name="Lee S.R."/>
            <person name="Wilamowska K."/>
            <person name="Weinberg Z."/>
            <person name="Ruzzo W.L."/>
            <person name="Wloga D."/>
            <person name="Gaertig J."/>
            <person name="Frankel J."/>
            <person name="Tsao C.-C."/>
            <person name="Gorovsky M.A."/>
            <person name="Keeling P.J."/>
            <person name="Waller R.F."/>
            <person name="Patron N.J."/>
            <person name="Cherry J.M."/>
            <person name="Stover N.A."/>
            <person name="Krieger C.J."/>
            <person name="del Toro C."/>
            <person name="Ryder H.F."/>
            <person name="Williamson S.C."/>
            <person name="Barbeau R.A."/>
            <person name="Hamilton E.P."/>
            <person name="Orias E."/>
        </authorList>
    </citation>
    <scope>NUCLEOTIDE SEQUENCE [LARGE SCALE GENOMIC DNA]</scope>
    <source>
        <strain evidence="3">SB210</strain>
    </source>
</reference>
<dbReference type="GeneID" id="7844257"/>
<dbReference type="RefSeq" id="XP_001015133.1">
    <property type="nucleotide sequence ID" value="XM_001015133.1"/>
</dbReference>
<evidence type="ECO:0000313" key="1">
    <source>
        <dbReference type="EMBL" id="EAR94879.1"/>
    </source>
</evidence>
<dbReference type="RefSeq" id="XP_001015124.1">
    <property type="nucleotide sequence ID" value="XM_001015124.3"/>
</dbReference>